<evidence type="ECO:0000313" key="1">
    <source>
        <dbReference type="EMBL" id="CRY97966.1"/>
    </source>
</evidence>
<dbReference type="EMBL" id="LN854299">
    <property type="protein sequence ID" value="CRY97966.1"/>
    <property type="molecule type" value="Genomic_DNA"/>
</dbReference>
<sequence>MKKRLLALISTTLFLLSFLPSSVFAVEAISSIPVDDFATSSESLESISLEKYNTLLMAWSTIPGIPSDRYADFPSFYGGAYIDENKQLVIQVTEYNDNILEYFADLIDLEGVRFQTVENSLTELFEIKHELNERISANASNPLSLSAQDSLIDGTGISISNNSVNLYVKPDSVSAIATDASVDIIESLITGLANIQIVSFESHFDDSSIVKINNSNSDNIAQTSAQNLMEPGQTIYMQGSSYYPYGIGFWATDAYGNLGIVTCGHGYKDGYFSPYKNALTGSGSLFGTIMPPCLFEDDVDACFVRRDVASISPQRYVSGWDFSLSSDSTATLAQGSTVYMSAPASGCRSGTVTDTHFSPYDASSGQSNRIPLEDAVLTTCYAAGGDSGGLVASHGSTSRGYVVGIVSGGIVPRNGNNQMYYAKVGPILYNLDLNVW</sequence>
<geneLocation type="plasmid" evidence="1">
    <name>pRGRH1800</name>
</geneLocation>
<accession>A0A0H5Q7G5</accession>
<dbReference type="AlphaFoldDB" id="A0A0H5Q7G5"/>
<protein>
    <recommendedName>
        <fullName evidence="2">Peptidase S1 domain-containing protein</fullName>
    </recommendedName>
</protein>
<dbReference type="SUPFAM" id="SSF50494">
    <property type="entry name" value="Trypsin-like serine proteases"/>
    <property type="match status" value="1"/>
</dbReference>
<dbReference type="InterPro" id="IPR043504">
    <property type="entry name" value="Peptidase_S1_PA_chymotrypsin"/>
</dbReference>
<evidence type="ECO:0008006" key="2">
    <source>
        <dbReference type="Google" id="ProtNLM"/>
    </source>
</evidence>
<dbReference type="InterPro" id="IPR009003">
    <property type="entry name" value="Peptidase_S1_PA"/>
</dbReference>
<proteinExistence type="predicted"/>
<name>A0A0H5Q7G5_9ZZZZ</name>
<keyword evidence="1" id="KW-0614">Plasmid</keyword>
<reference evidence="1" key="1">
    <citation type="submission" date="2015-06" db="EMBL/GenBank/DDBJ databases">
        <authorList>
            <person name="Joergensen T."/>
        </authorList>
    </citation>
    <scope>NUCLEOTIDE SEQUENCE</scope>
    <source>
        <plasmid evidence="1">pRGRH1800</plasmid>
    </source>
</reference>
<dbReference type="Gene3D" id="2.40.10.10">
    <property type="entry name" value="Trypsin-like serine proteases"/>
    <property type="match status" value="2"/>
</dbReference>
<reference evidence="1" key="2">
    <citation type="submission" date="2015-07" db="EMBL/GenBank/DDBJ databases">
        <title>Plasmids, circular viruses and viroids from rat gut.</title>
        <authorList>
            <person name="Jorgensen T.J."/>
            <person name="Hansen M.A."/>
            <person name="Xu Z."/>
            <person name="Tabak M.A."/>
            <person name="Sorensen S.J."/>
            <person name="Hansen L.H."/>
        </authorList>
    </citation>
    <scope>NUCLEOTIDE SEQUENCE</scope>
    <source>
        <plasmid evidence="1">pRGRH1800</plasmid>
    </source>
</reference>
<organism evidence="1">
    <name type="scientific">uncultured prokaryote</name>
    <dbReference type="NCBI Taxonomy" id="198431"/>
    <lineage>
        <taxon>unclassified sequences</taxon>
        <taxon>environmental samples</taxon>
    </lineage>
</organism>